<dbReference type="RefSeq" id="XP_025483445.1">
    <property type="nucleotide sequence ID" value="XM_025628303.1"/>
</dbReference>
<dbReference type="InterPro" id="IPR051678">
    <property type="entry name" value="AGP_Transferase"/>
</dbReference>
<accession>A0A318YVD5</accession>
<evidence type="ECO:0000259" key="1">
    <source>
        <dbReference type="Pfam" id="PF01636"/>
    </source>
</evidence>
<dbReference type="SUPFAM" id="SSF56112">
    <property type="entry name" value="Protein kinase-like (PK-like)"/>
    <property type="match status" value="1"/>
</dbReference>
<sequence>MKIFPESSFFQEGRAPALPSPAEVRDLNLKTGNVAATNLNYPPSVIIPSLGLVVKYGLSVSIVEAQTQIMLREEFQGRIPIPEIFGWTEDNGQKFIYMSLIEGDTLADRWGGLSDDEKRAICEGLHRFVGLLRTLEQDTRDKYVGNLDKNPLTDIYVTDRPELVGPFQGEDAVKQLQDAFGIEIDDDIVSPIVFTHNDLLPPNIMITPGPDPKVAALVDWAQSGWYPAYWECCKCRKVQMNAEWFCNEFQDEWRNMYLPLILDPVDDETIYYPWVYFVMTKGM</sequence>
<dbReference type="PANTHER" id="PTHR21310:SF54">
    <property type="entry name" value="AMINOGLYCOSIDE PHOSPHOTRANSFERASE DOMAIN-CONTAINING PROTEIN"/>
    <property type="match status" value="1"/>
</dbReference>
<dbReference type="GO" id="GO:0016740">
    <property type="term" value="F:transferase activity"/>
    <property type="evidence" value="ECO:0007669"/>
    <property type="project" value="UniProtKB-KW"/>
</dbReference>
<name>A0A318YVD5_ASPNB</name>
<proteinExistence type="predicted"/>
<evidence type="ECO:0000313" key="2">
    <source>
        <dbReference type="EMBL" id="PYH37967.1"/>
    </source>
</evidence>
<reference evidence="2" key="1">
    <citation type="submission" date="2016-12" db="EMBL/GenBank/DDBJ databases">
        <title>The genomes of Aspergillus section Nigri reveals drivers in fungal speciation.</title>
        <authorList>
            <consortium name="DOE Joint Genome Institute"/>
            <person name="Vesth T.C."/>
            <person name="Nybo J."/>
            <person name="Theobald S."/>
            <person name="Brandl J."/>
            <person name="Frisvad J.C."/>
            <person name="Nielsen K.F."/>
            <person name="Lyhne E.K."/>
            <person name="Kogle M.E."/>
            <person name="Kuo A."/>
            <person name="Riley R."/>
            <person name="Clum A."/>
            <person name="Nolan M."/>
            <person name="Lipzen A."/>
            <person name="Salamov A."/>
            <person name="Henrissat B."/>
            <person name="Wiebenga A."/>
            <person name="De Vries R.P."/>
            <person name="Grigoriev I.V."/>
            <person name="Mortensen U.H."/>
            <person name="Andersen M.R."/>
            <person name="Baker S.E."/>
        </authorList>
    </citation>
    <scope>NUCLEOTIDE SEQUENCE [LARGE SCALE GENOMIC DNA]</scope>
    <source>
        <strain evidence="2">CBS 115656</strain>
    </source>
</reference>
<dbReference type="AlphaFoldDB" id="A0A318YVD5"/>
<dbReference type="InterPro" id="IPR011009">
    <property type="entry name" value="Kinase-like_dom_sf"/>
</dbReference>
<dbReference type="GeneID" id="37130759"/>
<dbReference type="Pfam" id="PF01636">
    <property type="entry name" value="APH"/>
    <property type="match status" value="1"/>
</dbReference>
<evidence type="ECO:0000313" key="3">
    <source>
        <dbReference type="Proteomes" id="UP000247647"/>
    </source>
</evidence>
<gene>
    <name evidence="2" type="ORF">BO87DRAFT_448615</name>
</gene>
<feature type="domain" description="Aminoglycoside phosphotransferase" evidence="1">
    <location>
        <begin position="76"/>
        <end position="258"/>
    </location>
</feature>
<keyword evidence="3" id="KW-1185">Reference proteome</keyword>
<dbReference type="Gene3D" id="3.90.1200.10">
    <property type="match status" value="1"/>
</dbReference>
<organism evidence="2 3">
    <name type="scientific">Aspergillus neoniger (strain CBS 115656)</name>
    <dbReference type="NCBI Taxonomy" id="1448310"/>
    <lineage>
        <taxon>Eukaryota</taxon>
        <taxon>Fungi</taxon>
        <taxon>Dikarya</taxon>
        <taxon>Ascomycota</taxon>
        <taxon>Pezizomycotina</taxon>
        <taxon>Eurotiomycetes</taxon>
        <taxon>Eurotiomycetidae</taxon>
        <taxon>Eurotiales</taxon>
        <taxon>Aspergillaceae</taxon>
        <taxon>Aspergillus</taxon>
        <taxon>Aspergillus subgen. Circumdati</taxon>
    </lineage>
</organism>
<dbReference type="PANTHER" id="PTHR21310">
    <property type="entry name" value="AMINOGLYCOSIDE PHOSPHOTRANSFERASE-RELATED-RELATED"/>
    <property type="match status" value="1"/>
</dbReference>
<dbReference type="OrthoDB" id="5404599at2759"/>
<dbReference type="EMBL" id="KZ821449">
    <property type="protein sequence ID" value="PYH37967.1"/>
    <property type="molecule type" value="Genomic_DNA"/>
</dbReference>
<dbReference type="InterPro" id="IPR002575">
    <property type="entry name" value="Aminoglycoside_PTrfase"/>
</dbReference>
<dbReference type="Proteomes" id="UP000247647">
    <property type="component" value="Unassembled WGS sequence"/>
</dbReference>
<protein>
    <submittedName>
        <fullName evidence="2">Phosphotransferase enzyme family protein</fullName>
    </submittedName>
</protein>